<dbReference type="InterPro" id="IPR005039">
    <property type="entry name" value="Ant_C"/>
</dbReference>
<feature type="domain" description="Antirepressor protein C-terminal" evidence="1">
    <location>
        <begin position="117"/>
        <end position="221"/>
    </location>
</feature>
<evidence type="ECO:0000259" key="1">
    <source>
        <dbReference type="Pfam" id="PF03374"/>
    </source>
</evidence>
<keyword evidence="2" id="KW-0238">DNA-binding</keyword>
<gene>
    <name evidence="2" type="ORF">ENP23_08925</name>
</gene>
<accession>A0A7C1X4N1</accession>
<dbReference type="EMBL" id="DSIN01000019">
    <property type="protein sequence ID" value="HEF25887.1"/>
    <property type="molecule type" value="Genomic_DNA"/>
</dbReference>
<dbReference type="AlphaFoldDB" id="A0A7C1X4N1"/>
<reference evidence="2" key="1">
    <citation type="journal article" date="2020" name="mSystems">
        <title>Genome- and Community-Level Interaction Insights into Carbon Utilization and Element Cycling Functions of Hydrothermarchaeota in Hydrothermal Sediment.</title>
        <authorList>
            <person name="Zhou Z."/>
            <person name="Liu Y."/>
            <person name="Xu W."/>
            <person name="Pan J."/>
            <person name="Luo Z.H."/>
            <person name="Li M."/>
        </authorList>
    </citation>
    <scope>NUCLEOTIDE SEQUENCE [LARGE SCALE GENOMIC DNA]</scope>
    <source>
        <strain evidence="2">SpSt-200</strain>
    </source>
</reference>
<comment type="caution">
    <text evidence="2">The sequence shown here is derived from an EMBL/GenBank/DDBJ whole genome shotgun (WGS) entry which is preliminary data.</text>
</comment>
<sequence>MSSREISDLLNSRHDKVKQSVDRLVQRRTIVQPPVGDEQIKDSLGRPRTESVYHLCKRDSFVVVAQLSPEFTARLVDRWQELEDQAAGVHRIPADYAEALQLAADQARENSRLLGVIQLQAPKVAAIQRLAAAEGAVCITDAAKQLGLTPSKLFDWLQANRWIYRRGGSTRWIAMQPRIRSGFLKHKVTALKPDSETGIERAAFQPLVTPKGLTRLAEIFQSEKF</sequence>
<dbReference type="Pfam" id="PF09669">
    <property type="entry name" value="Phage_pRha"/>
    <property type="match status" value="1"/>
</dbReference>
<dbReference type="InterPro" id="IPR014054">
    <property type="entry name" value="Phage_regulatory_Rha"/>
</dbReference>
<protein>
    <submittedName>
        <fullName evidence="2">DNA-binding protein</fullName>
    </submittedName>
</protein>
<organism evidence="2">
    <name type="scientific">Pseudomonas graminis</name>
    <dbReference type="NCBI Taxonomy" id="158627"/>
    <lineage>
        <taxon>Bacteria</taxon>
        <taxon>Pseudomonadati</taxon>
        <taxon>Pseudomonadota</taxon>
        <taxon>Gammaproteobacteria</taxon>
        <taxon>Pseudomonadales</taxon>
        <taxon>Pseudomonadaceae</taxon>
        <taxon>Pseudomonas</taxon>
    </lineage>
</organism>
<evidence type="ECO:0000313" key="2">
    <source>
        <dbReference type="EMBL" id="HEF25887.1"/>
    </source>
</evidence>
<name>A0A7C1X4N1_9PSED</name>
<dbReference type="GO" id="GO:0003677">
    <property type="term" value="F:DNA binding"/>
    <property type="evidence" value="ECO:0007669"/>
    <property type="project" value="UniProtKB-KW"/>
</dbReference>
<dbReference type="Pfam" id="PF03374">
    <property type="entry name" value="ANT"/>
    <property type="match status" value="1"/>
</dbReference>
<proteinExistence type="predicted"/>